<reference evidence="4 5" key="1">
    <citation type="journal article" date="2020" name="ISME J.">
        <title>Uncovering the hidden diversity of litter-decomposition mechanisms in mushroom-forming fungi.</title>
        <authorList>
            <person name="Floudas D."/>
            <person name="Bentzer J."/>
            <person name="Ahren D."/>
            <person name="Johansson T."/>
            <person name="Persson P."/>
            <person name="Tunlid A."/>
        </authorList>
    </citation>
    <scope>NUCLEOTIDE SEQUENCE [LARGE SCALE GENOMIC DNA]</scope>
    <source>
        <strain evidence="4 5">CBS 175.51</strain>
    </source>
</reference>
<dbReference type="OrthoDB" id="7464126at2759"/>
<dbReference type="Pfam" id="PF22939">
    <property type="entry name" value="WHD_GPIID"/>
    <property type="match status" value="1"/>
</dbReference>
<proteinExistence type="predicted"/>
<dbReference type="EMBL" id="JAACJK010000112">
    <property type="protein sequence ID" value="KAF5331962.1"/>
    <property type="molecule type" value="Genomic_DNA"/>
</dbReference>
<dbReference type="AlphaFoldDB" id="A0A8H5FCX4"/>
<evidence type="ECO:0008006" key="6">
    <source>
        <dbReference type="Google" id="ProtNLM"/>
    </source>
</evidence>
<feature type="domain" description="Nephrocystin 3-like N-terminal" evidence="3">
    <location>
        <begin position="120"/>
        <end position="266"/>
    </location>
</feature>
<evidence type="ECO:0000313" key="4">
    <source>
        <dbReference type="EMBL" id="KAF5331962.1"/>
    </source>
</evidence>
<keyword evidence="1" id="KW-0677">Repeat</keyword>
<accession>A0A8H5FCX4</accession>
<dbReference type="SUPFAM" id="SSF52540">
    <property type="entry name" value="P-loop containing nucleoside triphosphate hydrolases"/>
    <property type="match status" value="1"/>
</dbReference>
<dbReference type="Gene3D" id="3.40.50.300">
    <property type="entry name" value="P-loop containing nucleotide triphosphate hydrolases"/>
    <property type="match status" value="1"/>
</dbReference>
<comment type="caution">
    <text evidence="4">The sequence shown here is derived from an EMBL/GenBank/DDBJ whole genome shotgun (WGS) entry which is preliminary data.</text>
</comment>
<dbReference type="InterPro" id="IPR054471">
    <property type="entry name" value="GPIID_WHD"/>
</dbReference>
<dbReference type="Pfam" id="PF24883">
    <property type="entry name" value="NPHP3_N"/>
    <property type="match status" value="1"/>
</dbReference>
<dbReference type="PANTHER" id="PTHR10039">
    <property type="entry name" value="AMELOGENIN"/>
    <property type="match status" value="1"/>
</dbReference>
<evidence type="ECO:0000259" key="2">
    <source>
        <dbReference type="Pfam" id="PF22939"/>
    </source>
</evidence>
<dbReference type="InterPro" id="IPR056884">
    <property type="entry name" value="NPHP3-like_N"/>
</dbReference>
<evidence type="ECO:0000313" key="5">
    <source>
        <dbReference type="Proteomes" id="UP000541558"/>
    </source>
</evidence>
<feature type="domain" description="GPI inositol-deacylase winged helix" evidence="2">
    <location>
        <begin position="389"/>
        <end position="447"/>
    </location>
</feature>
<name>A0A8H5FCX4_9AGAR</name>
<evidence type="ECO:0000256" key="1">
    <source>
        <dbReference type="ARBA" id="ARBA00022737"/>
    </source>
</evidence>
<protein>
    <recommendedName>
        <fullName evidence="6">NACHT domain-containing protein</fullName>
    </recommendedName>
</protein>
<organism evidence="4 5">
    <name type="scientific">Ephemerocybe angulata</name>
    <dbReference type="NCBI Taxonomy" id="980116"/>
    <lineage>
        <taxon>Eukaryota</taxon>
        <taxon>Fungi</taxon>
        <taxon>Dikarya</taxon>
        <taxon>Basidiomycota</taxon>
        <taxon>Agaricomycotina</taxon>
        <taxon>Agaricomycetes</taxon>
        <taxon>Agaricomycetidae</taxon>
        <taxon>Agaricales</taxon>
        <taxon>Agaricineae</taxon>
        <taxon>Psathyrellaceae</taxon>
        <taxon>Ephemerocybe</taxon>
    </lineage>
</organism>
<dbReference type="PANTHER" id="PTHR10039:SF15">
    <property type="entry name" value="NACHT DOMAIN-CONTAINING PROTEIN"/>
    <property type="match status" value="1"/>
</dbReference>
<keyword evidence="5" id="KW-1185">Reference proteome</keyword>
<dbReference type="InterPro" id="IPR027417">
    <property type="entry name" value="P-loop_NTPase"/>
</dbReference>
<evidence type="ECO:0000259" key="3">
    <source>
        <dbReference type="Pfam" id="PF24883"/>
    </source>
</evidence>
<dbReference type="Proteomes" id="UP000541558">
    <property type="component" value="Unassembled WGS sequence"/>
</dbReference>
<gene>
    <name evidence="4" type="ORF">D9611_008863</name>
</gene>
<sequence>MPQATALRPSLLLRSSMSSVSGALPFPQPTQLAEAAAELPYGERCGPSFFPGGKNIAVGDLTSTIVHGNYNVTILNHDAERRTDLSEDGPGVSVDEIVAWLDGPDFLRICQAALAQRMPGTGMWFIESEEFRQLVEGRSIIVWGTGMPGAGKTVLSSFSFKHLTDTFQGDKGVAVLGVFLRYNERCALRDVFAALLCQLVKGHQCAYVYMKAVYARTQATGIVEQDLVEALRDIFGALDRVFVVIDGLDEVDDEVRDGLLHVLPSLGANVLILSRPLELCWNHVPGALRLRAEARNEDIDLFVEAKIKLSSKLQAILNGDHVLIGRLKARVRASADGMFLVAQLQMELVLQTARSVNSLFKALEQLPSNVDGIYRQTLERINAQSGEDASIAHQVFTWLLHAKEPLSIDDLQYALAISVKDKTYDAGNIIPVPLMLSMCGALVTVDEPYSRYRPRRRVRFIRKHFSWQISYLGH</sequence>